<dbReference type="InterPro" id="IPR001683">
    <property type="entry name" value="PX_dom"/>
</dbReference>
<name>A0AAJ5C4H4_9BASI</name>
<feature type="compositionally biased region" description="Gly residues" evidence="13">
    <location>
        <begin position="51"/>
        <end position="63"/>
    </location>
</feature>
<proteinExistence type="inferred from homology"/>
<feature type="compositionally biased region" description="Low complexity" evidence="13">
    <location>
        <begin position="188"/>
        <end position="207"/>
    </location>
</feature>
<keyword evidence="16" id="KW-1185">Reference proteome</keyword>
<feature type="compositionally biased region" description="Low complexity" evidence="13">
    <location>
        <begin position="31"/>
        <end position="50"/>
    </location>
</feature>
<evidence type="ECO:0000256" key="12">
    <source>
        <dbReference type="ARBA" id="ARBA00025533"/>
    </source>
</evidence>
<dbReference type="GO" id="GO:0034499">
    <property type="term" value="P:late endosome to Golgi transport"/>
    <property type="evidence" value="ECO:0007669"/>
    <property type="project" value="TreeGrafter"/>
</dbReference>
<dbReference type="GO" id="GO:0032456">
    <property type="term" value="P:endocytic recycling"/>
    <property type="evidence" value="ECO:0007669"/>
    <property type="project" value="TreeGrafter"/>
</dbReference>
<dbReference type="InterPro" id="IPR042138">
    <property type="entry name" value="PX_Grd19_PX"/>
</dbReference>
<evidence type="ECO:0000313" key="16">
    <source>
        <dbReference type="Proteomes" id="UP001294444"/>
    </source>
</evidence>
<comment type="subcellular location">
    <subcellularLocation>
        <location evidence="3">Cytoplasm</location>
    </subcellularLocation>
    <subcellularLocation>
        <location evidence="2">Golgi apparatus membrane</location>
        <topology evidence="2">Peripheral membrane protein</topology>
        <orientation evidence="2">Cytoplasmic side</orientation>
    </subcellularLocation>
    <subcellularLocation>
        <location evidence="1">Prevacuolar compartment membrane</location>
        <topology evidence="1">Peripheral membrane protein</topology>
        <orientation evidence="1">Cytoplasmic side</orientation>
    </subcellularLocation>
</comment>
<keyword evidence="6" id="KW-0813">Transport</keyword>
<dbReference type="EMBL" id="OAPG01000004">
    <property type="protein sequence ID" value="SNX83642.1"/>
    <property type="molecule type" value="Genomic_DNA"/>
</dbReference>
<dbReference type="GO" id="GO:0030904">
    <property type="term" value="C:retromer complex"/>
    <property type="evidence" value="ECO:0007669"/>
    <property type="project" value="TreeGrafter"/>
</dbReference>
<comment type="function">
    <text evidence="12">Required for retention of late Golgi membrane proteins. Component of the retrieval machinery that functions by direct interaction with the cytosolic tails of certain TGN membrane proteins during the sorting/budding process at the prevacuolar compartment. Binds phosphatidylinositol 3-phosphate (PtdIns(P3)).</text>
</comment>
<dbReference type="Proteomes" id="UP001294444">
    <property type="component" value="Unassembled WGS sequence"/>
</dbReference>
<evidence type="ECO:0000256" key="2">
    <source>
        <dbReference type="ARBA" id="ARBA00004255"/>
    </source>
</evidence>
<feature type="compositionally biased region" description="Polar residues" evidence="13">
    <location>
        <begin position="235"/>
        <end position="261"/>
    </location>
</feature>
<feature type="compositionally biased region" description="Low complexity" evidence="13">
    <location>
        <begin position="144"/>
        <end position="154"/>
    </location>
</feature>
<evidence type="ECO:0000256" key="7">
    <source>
        <dbReference type="ARBA" id="ARBA00022490"/>
    </source>
</evidence>
<evidence type="ECO:0000256" key="9">
    <source>
        <dbReference type="ARBA" id="ARBA00023034"/>
    </source>
</evidence>
<evidence type="ECO:0000256" key="8">
    <source>
        <dbReference type="ARBA" id="ARBA00022927"/>
    </source>
</evidence>
<dbReference type="InterPro" id="IPR051074">
    <property type="entry name" value="Sorting_Nexin"/>
</dbReference>
<dbReference type="Gene3D" id="3.30.1520.10">
    <property type="entry name" value="Phox-like domain"/>
    <property type="match status" value="1"/>
</dbReference>
<dbReference type="SUPFAM" id="SSF64268">
    <property type="entry name" value="PX domain"/>
    <property type="match status" value="1"/>
</dbReference>
<evidence type="ECO:0000256" key="4">
    <source>
        <dbReference type="ARBA" id="ARBA00010883"/>
    </source>
</evidence>
<dbReference type="GO" id="GO:0032266">
    <property type="term" value="F:phosphatidylinositol-3-phosphate binding"/>
    <property type="evidence" value="ECO:0007669"/>
    <property type="project" value="InterPro"/>
</dbReference>
<reference evidence="15" key="1">
    <citation type="submission" date="2023-10" db="EMBL/GenBank/DDBJ databases">
        <authorList>
            <person name="Guldener U."/>
        </authorList>
    </citation>
    <scope>NUCLEOTIDE SEQUENCE</scope>
    <source>
        <strain evidence="15">Mp4</strain>
    </source>
</reference>
<evidence type="ECO:0000256" key="5">
    <source>
        <dbReference type="ARBA" id="ARBA00020436"/>
    </source>
</evidence>
<gene>
    <name evidence="15" type="ORF">MEPE_02349</name>
</gene>
<dbReference type="AlphaFoldDB" id="A0AAJ5C4H4"/>
<keyword evidence="7" id="KW-0963">Cytoplasm</keyword>
<evidence type="ECO:0000256" key="6">
    <source>
        <dbReference type="ARBA" id="ARBA00022448"/>
    </source>
</evidence>
<feature type="compositionally biased region" description="Polar residues" evidence="13">
    <location>
        <begin position="155"/>
        <end position="187"/>
    </location>
</feature>
<accession>A0AAJ5C4H4</accession>
<keyword evidence="11" id="KW-0472">Membrane</keyword>
<feature type="region of interest" description="Disordered" evidence="13">
    <location>
        <begin position="1"/>
        <end position="93"/>
    </location>
</feature>
<feature type="compositionally biased region" description="Low complexity" evidence="13">
    <location>
        <begin position="64"/>
        <end position="76"/>
    </location>
</feature>
<keyword evidence="8" id="KW-0653">Protein transport</keyword>
<dbReference type="PROSITE" id="PS50195">
    <property type="entry name" value="PX"/>
    <property type="match status" value="1"/>
</dbReference>
<comment type="similarity">
    <text evidence="4">Belongs to the sorting nexin family.</text>
</comment>
<comment type="caution">
    <text evidence="15">The sequence shown here is derived from an EMBL/GenBank/DDBJ whole genome shotgun (WGS) entry which is preliminary data.</text>
</comment>
<evidence type="ECO:0000256" key="13">
    <source>
        <dbReference type="SAM" id="MobiDB-lite"/>
    </source>
</evidence>
<sequence length="428" mass="45173">MAFYSAGPLSPGYNSTSAWGGNDNVAEEDPWAAPGASSSSHANNAPAVPSGGFGASPPNGGGFTSFSTQHQQQSQRSHGEAEGRGGGGGGYYGVSLAQEADAYGETNDSSGFGASGLQRAGSGFGGSSAQDRVGAGGGGGVTQSHVSNSHSSPSTYGSAISSTDQQNSVAQRAVTQDTQLAPSYPSTATAAGQHFQTQAQQHAQSGAFPSGVNAQYQPSQTAGVGGVAGVAPRFQSHTPSTLLPNQHPGLTSTQSSSSNAPRQLAPGYPLPASNYTIPTYSPFARVDSLSTPRRETVEDMYGVPENFLEVEVRNPLTHGVGRKMYTDYEIVTRTNIPAFKLRYSSVRRRYSDFEYFRDILERESTRVNIPPLPGKVFTNRFTDEVIESRREGLERFLQVVAGHPLLQTGSKVMAAFLQDSGWSKDQWL</sequence>
<feature type="region of interest" description="Disordered" evidence="13">
    <location>
        <begin position="123"/>
        <end position="270"/>
    </location>
</feature>
<protein>
    <recommendedName>
        <fullName evidence="5">Sorting nexin-3</fullName>
    </recommendedName>
</protein>
<evidence type="ECO:0000256" key="10">
    <source>
        <dbReference type="ARBA" id="ARBA00023121"/>
    </source>
</evidence>
<organism evidence="15 16">
    <name type="scientific">Melanopsichium pennsylvanicum</name>
    <dbReference type="NCBI Taxonomy" id="63383"/>
    <lineage>
        <taxon>Eukaryota</taxon>
        <taxon>Fungi</taxon>
        <taxon>Dikarya</taxon>
        <taxon>Basidiomycota</taxon>
        <taxon>Ustilaginomycotina</taxon>
        <taxon>Ustilaginomycetes</taxon>
        <taxon>Ustilaginales</taxon>
        <taxon>Ustilaginaceae</taxon>
        <taxon>Melanopsichium</taxon>
    </lineage>
</organism>
<feature type="compositionally biased region" description="Polar residues" evidence="13">
    <location>
        <begin position="212"/>
        <end position="221"/>
    </location>
</feature>
<keyword evidence="10" id="KW-0446">Lipid-binding</keyword>
<dbReference type="FunFam" id="3.30.1520.10:FF:000030">
    <property type="entry name" value="Sorting nexin-3, variant"/>
    <property type="match status" value="1"/>
</dbReference>
<keyword evidence="9" id="KW-0333">Golgi apparatus</keyword>
<dbReference type="CDD" id="cd07295">
    <property type="entry name" value="PX_Grd19"/>
    <property type="match status" value="1"/>
</dbReference>
<dbReference type="GO" id="GO:0015031">
    <property type="term" value="P:protein transport"/>
    <property type="evidence" value="ECO:0007669"/>
    <property type="project" value="UniProtKB-KW"/>
</dbReference>
<dbReference type="GO" id="GO:0031901">
    <property type="term" value="C:early endosome membrane"/>
    <property type="evidence" value="ECO:0007669"/>
    <property type="project" value="TreeGrafter"/>
</dbReference>
<feature type="domain" description="PX" evidence="14">
    <location>
        <begin position="306"/>
        <end position="423"/>
    </location>
</feature>
<dbReference type="SMART" id="SM00312">
    <property type="entry name" value="PX"/>
    <property type="match status" value="1"/>
</dbReference>
<dbReference type="InterPro" id="IPR036871">
    <property type="entry name" value="PX_dom_sf"/>
</dbReference>
<evidence type="ECO:0000259" key="14">
    <source>
        <dbReference type="PROSITE" id="PS50195"/>
    </source>
</evidence>
<dbReference type="Pfam" id="PF00787">
    <property type="entry name" value="PX"/>
    <property type="match status" value="1"/>
</dbReference>
<dbReference type="PANTHER" id="PTHR45963:SF2">
    <property type="entry name" value="RE52028P"/>
    <property type="match status" value="1"/>
</dbReference>
<dbReference type="GO" id="GO:0000139">
    <property type="term" value="C:Golgi membrane"/>
    <property type="evidence" value="ECO:0007669"/>
    <property type="project" value="UniProtKB-SubCell"/>
</dbReference>
<evidence type="ECO:0000256" key="11">
    <source>
        <dbReference type="ARBA" id="ARBA00023136"/>
    </source>
</evidence>
<evidence type="ECO:0000313" key="15">
    <source>
        <dbReference type="EMBL" id="SNX83642.1"/>
    </source>
</evidence>
<evidence type="ECO:0000256" key="1">
    <source>
        <dbReference type="ARBA" id="ARBA00004179"/>
    </source>
</evidence>
<evidence type="ECO:0000256" key="3">
    <source>
        <dbReference type="ARBA" id="ARBA00004496"/>
    </source>
</evidence>
<dbReference type="PANTHER" id="PTHR45963">
    <property type="entry name" value="RE52028P"/>
    <property type="match status" value="1"/>
</dbReference>